<protein>
    <submittedName>
        <fullName evidence="1">Uncharacterized protein</fullName>
    </submittedName>
</protein>
<reference evidence="1 2" key="1">
    <citation type="journal article" date="2016" name="Sci. Rep.">
        <title>A proposed integrated approach for the preclinical evaluation of phage therapy in Pseudomonas infections.</title>
        <authorList>
            <person name="Danis-Wlodarczyk K."/>
            <person name="Vandenheuvel D."/>
            <person name="Jang H.B."/>
            <person name="Briers Y."/>
            <person name="Olszak T."/>
            <person name="Arabski M."/>
            <person name="Wasik S."/>
            <person name="Drabik M."/>
            <person name="Higgins G."/>
            <person name="Tyrrell J."/>
            <person name="Harvey B.J."/>
            <person name="Noben J.P."/>
            <person name="Lavigne R."/>
            <person name="Drulis-Kawa Z."/>
        </authorList>
    </citation>
    <scope>NUCLEOTIDE SEQUENCE [LARGE SCALE GENOMIC DNA]</scope>
</reference>
<gene>
    <name evidence="1" type="ORF">KTN4_184</name>
</gene>
<evidence type="ECO:0000313" key="2">
    <source>
        <dbReference type="Proteomes" id="UP000224336"/>
    </source>
</evidence>
<dbReference type="Proteomes" id="UP000224336">
    <property type="component" value="Segment"/>
</dbReference>
<evidence type="ECO:0000313" key="1">
    <source>
        <dbReference type="EMBL" id="ANM44942.1"/>
    </source>
</evidence>
<sequence>MNNRQIYEDMCEALIVSNTELVNGYSAEIIADILDLLNNWSTNTHWYHIADKTVIRDIWNLFRNKGNRLQPILSLVSRFKMAVNDWDGVVKLLADSIYPYQPNSTIVDQEMLARLIPRKELTDILYQNDWLVWIICQCLNIRYITNMVESIPVQAKPSKKKAVNNNVS</sequence>
<name>A0A192Y5D0_9CAUD</name>
<organism evidence="1 2">
    <name type="scientific">Pseudomonas phage KTN4</name>
    <dbReference type="NCBI Taxonomy" id="1862701"/>
    <lineage>
        <taxon>Viruses</taxon>
        <taxon>Duplodnaviria</taxon>
        <taxon>Heunggongvirae</taxon>
        <taxon>Uroviricota</taxon>
        <taxon>Caudoviricetes</taxon>
        <taxon>Chimalliviridae</taxon>
        <taxon>Phikzvirus</taxon>
        <taxon>Phikzvirus phiKZ</taxon>
    </lineage>
</organism>
<proteinExistence type="predicted"/>
<accession>A0A192Y5D0</accession>
<dbReference type="EMBL" id="KU521356">
    <property type="protein sequence ID" value="ANM44942.1"/>
    <property type="molecule type" value="Genomic_DNA"/>
</dbReference>